<sequence>MTMNPFLENATSVDSHFKDWKNIYAKAYNKNDVDPYTKTRIILVNGAEFESNWFSHQFSRHCTNNELRRELSLSRRLDKQQQMLIGSLRPKDETILETTISYEQLAVDLTARLAKREPNKAVKDALDFALLEDFDHLYRYSDLLYMESGVKAENLVGHYTEIMPGRPTISEHRCPKDNIRNFVDFKTADLITKLDISIITAAEQQTMNYYMNIAGFYSSDIGRSLYEEIGLVEEEHVSHYGSLLDPNCTWLESLLMHKYTEAYLYYSCYNDEVDPYIKEIWEQLFTEEVSMLHHAADLLKKYENKEWQQVIPDGTFPELLTLGENIAYVRDILKNTVDNTTIKDDYVNVKTLDIDSSFYKFQSKVNSNIENVPSHKVIEDYIAKYNEDYRFETAENPIEELRNRKSDNTTVGRVTK</sequence>
<dbReference type="SUPFAM" id="SSF47240">
    <property type="entry name" value="Ferritin-like"/>
    <property type="match status" value="1"/>
</dbReference>
<dbReference type="EMBL" id="HG917869">
    <property type="protein sequence ID" value="CDM70331.1"/>
    <property type="molecule type" value="Genomic_DNA"/>
</dbReference>
<protein>
    <submittedName>
        <fullName evidence="1">Uncharacterized protein</fullName>
    </submittedName>
</protein>
<dbReference type="Proteomes" id="UP000019426">
    <property type="component" value="Chromosome M2/40_rep2"/>
</dbReference>
<evidence type="ECO:0000313" key="2">
    <source>
        <dbReference type="Proteomes" id="UP000019426"/>
    </source>
</evidence>
<gene>
    <name evidence="1" type="ORF">CM240_3214</name>
</gene>
<name>W6S096_9CLOT</name>
<accession>W6S096</accession>
<evidence type="ECO:0000313" key="1">
    <source>
        <dbReference type="EMBL" id="CDM70331.1"/>
    </source>
</evidence>
<dbReference type="KEGG" id="clt:CM240_3214"/>
<dbReference type="eggNOG" id="COG1633">
    <property type="taxonomic scope" value="Bacteria"/>
</dbReference>
<dbReference type="AlphaFoldDB" id="W6S096"/>
<reference evidence="1 2" key="1">
    <citation type="submission" date="2013-11" db="EMBL/GenBank/DDBJ databases">
        <title>Complete genome sequence of Clostridum sp. M2/40.</title>
        <authorList>
            <person name="Wibberg D."/>
            <person name="Puehler A."/>
            <person name="Schlueter A."/>
        </authorList>
    </citation>
    <scope>NUCLEOTIDE SEQUENCE [LARGE SCALE GENOMIC DNA]</scope>
    <source>
        <strain evidence="2">M2/40</strain>
    </source>
</reference>
<organism evidence="1 2">
    <name type="scientific">Clostridium bornimense</name>
    <dbReference type="NCBI Taxonomy" id="1216932"/>
    <lineage>
        <taxon>Bacteria</taxon>
        <taxon>Bacillati</taxon>
        <taxon>Bacillota</taxon>
        <taxon>Clostridia</taxon>
        <taxon>Eubacteriales</taxon>
        <taxon>Clostridiaceae</taxon>
        <taxon>Clostridium</taxon>
    </lineage>
</organism>
<dbReference type="HOGENOM" id="CLU_681062_0_0_9"/>
<keyword evidence="2" id="KW-1185">Reference proteome</keyword>
<dbReference type="PATRIC" id="fig|1216932.3.peg.3186"/>
<dbReference type="InterPro" id="IPR009078">
    <property type="entry name" value="Ferritin-like_SF"/>
</dbReference>
<dbReference type="STRING" id="1216932.CM240_3214"/>
<proteinExistence type="predicted"/>